<dbReference type="Proteomes" id="UP000590412">
    <property type="component" value="Unassembled WGS sequence"/>
</dbReference>
<evidence type="ECO:0000313" key="3">
    <source>
        <dbReference type="Proteomes" id="UP000590412"/>
    </source>
</evidence>
<protein>
    <submittedName>
        <fullName evidence="2">Uncharacterized protein</fullName>
    </submittedName>
</protein>
<sequence length="116" mass="13245">MDEPSISHTTSSETDTSARIDDLHPIELAAHSLLTGPLDTLSDNFESLNQSQIILLTRLRVIENRLKTFKQLVESNDISEKQLLAQFNKIKDLTDRINRCLKLLDKIDSRISRLDD</sequence>
<evidence type="ECO:0000256" key="1">
    <source>
        <dbReference type="SAM" id="MobiDB-lite"/>
    </source>
</evidence>
<feature type="compositionally biased region" description="Polar residues" evidence="1">
    <location>
        <begin position="1"/>
        <end position="15"/>
    </location>
</feature>
<evidence type="ECO:0000313" key="2">
    <source>
        <dbReference type="EMBL" id="KAF6048885.1"/>
    </source>
</evidence>
<accession>A0A8X7T9I1</accession>
<dbReference type="OrthoDB" id="3989460at2759"/>
<feature type="region of interest" description="Disordered" evidence="1">
    <location>
        <begin position="1"/>
        <end position="20"/>
    </location>
</feature>
<dbReference type="AlphaFoldDB" id="A0A8X7T9I1"/>
<organism evidence="2 3">
    <name type="scientific">Candida parapsilosis</name>
    <name type="common">Yeast</name>
    <dbReference type="NCBI Taxonomy" id="5480"/>
    <lineage>
        <taxon>Eukaryota</taxon>
        <taxon>Fungi</taxon>
        <taxon>Dikarya</taxon>
        <taxon>Ascomycota</taxon>
        <taxon>Saccharomycotina</taxon>
        <taxon>Pichiomycetes</taxon>
        <taxon>Debaryomycetaceae</taxon>
        <taxon>Candida/Lodderomyces clade</taxon>
        <taxon>Candida</taxon>
    </lineage>
</organism>
<comment type="caution">
    <text evidence="2">The sequence shown here is derived from an EMBL/GenBank/DDBJ whole genome shotgun (WGS) entry which is preliminary data.</text>
</comment>
<gene>
    <name evidence="2" type="ORF">FOB60_004268</name>
</gene>
<reference evidence="2" key="1">
    <citation type="submission" date="2020-03" db="EMBL/GenBank/DDBJ databases">
        <title>FDA dAtabase for Regulatory Grade micrObial Sequences (FDA-ARGOS): Supporting development and validation of Infectious Disease Dx tests.</title>
        <authorList>
            <person name="Campos J."/>
            <person name="Goldberg B."/>
            <person name="Tallon L."/>
            <person name="Sadzewicz L."/>
            <person name="Vavikolanu K."/>
            <person name="Mehta A."/>
            <person name="Aluvathingal J."/>
            <person name="Nadendla S."/>
            <person name="Nandy P."/>
            <person name="Geyer C."/>
            <person name="Yan Y."/>
            <person name="Sichtig H."/>
        </authorList>
    </citation>
    <scope>NUCLEOTIDE SEQUENCE [LARGE SCALE GENOMIC DNA]</scope>
    <source>
        <strain evidence="2">FDAARGOS_652</strain>
    </source>
</reference>
<dbReference type="EMBL" id="JABWAB010000006">
    <property type="protein sequence ID" value="KAF6048885.1"/>
    <property type="molecule type" value="Genomic_DNA"/>
</dbReference>
<proteinExistence type="predicted"/>
<name>A0A8X7T9I1_CANPA</name>